<dbReference type="EMBL" id="JAJEQN010000007">
    <property type="protein sequence ID" value="MCC2220821.1"/>
    <property type="molecule type" value="Genomic_DNA"/>
</dbReference>
<evidence type="ECO:0000256" key="3">
    <source>
        <dbReference type="ARBA" id="ARBA00038502"/>
    </source>
</evidence>
<dbReference type="Proteomes" id="UP001198200">
    <property type="component" value="Unassembled WGS sequence"/>
</dbReference>
<reference evidence="5 6" key="1">
    <citation type="submission" date="2021-10" db="EMBL/GenBank/DDBJ databases">
        <title>Anaerobic single-cell dispensing facilitates the cultivation of human gut bacteria.</title>
        <authorList>
            <person name="Afrizal A."/>
        </authorList>
    </citation>
    <scope>NUCLEOTIDE SEQUENCE [LARGE SCALE GENOMIC DNA]</scope>
    <source>
        <strain evidence="5 6">CLA-AA-H224</strain>
    </source>
</reference>
<gene>
    <name evidence="5" type="ORF">LKD48_04055</name>
</gene>
<dbReference type="AlphaFoldDB" id="A0AAE3E3N5"/>
<evidence type="ECO:0000313" key="6">
    <source>
        <dbReference type="Proteomes" id="UP001198200"/>
    </source>
</evidence>
<dbReference type="SUPFAM" id="SSF55729">
    <property type="entry name" value="Acyl-CoA N-acyltransferases (Nat)"/>
    <property type="match status" value="1"/>
</dbReference>
<keyword evidence="2" id="KW-0012">Acyltransferase</keyword>
<dbReference type="InterPro" id="IPR051531">
    <property type="entry name" value="N-acetyltransferase"/>
</dbReference>
<evidence type="ECO:0000313" key="5">
    <source>
        <dbReference type="EMBL" id="MCC2220821.1"/>
    </source>
</evidence>
<dbReference type="Gene3D" id="3.40.630.30">
    <property type="match status" value="1"/>
</dbReference>
<dbReference type="PANTHER" id="PTHR43792:SF8">
    <property type="entry name" value="[RIBOSOMAL PROTEIN US5]-ALANINE N-ACETYLTRANSFERASE"/>
    <property type="match status" value="1"/>
</dbReference>
<evidence type="ECO:0000256" key="1">
    <source>
        <dbReference type="ARBA" id="ARBA00022679"/>
    </source>
</evidence>
<feature type="domain" description="N-acetyltransferase" evidence="4">
    <location>
        <begin position="101"/>
        <end position="268"/>
    </location>
</feature>
<accession>A0AAE3E3N5</accession>
<dbReference type="InterPro" id="IPR016181">
    <property type="entry name" value="Acyl_CoA_acyltransferase"/>
</dbReference>
<protein>
    <submittedName>
        <fullName evidence="5">GNAT family N-acetyltransferase</fullName>
    </submittedName>
</protein>
<name>A0AAE3E3N5_9FIRM</name>
<dbReference type="InterPro" id="IPR000182">
    <property type="entry name" value="GNAT_dom"/>
</dbReference>
<dbReference type="Pfam" id="PF13302">
    <property type="entry name" value="Acetyltransf_3"/>
    <property type="match status" value="1"/>
</dbReference>
<sequence length="290" mass="33336">MKKTKMTEKGEVVLTDSPEEARTLQKSIPVIGICSPGSDKDWSGISFLADDWEDVDDEYAELAYCRYYHLPRVLVCGEWSVASEQKLVIGGQNFEEQTHTWLIREADKKDVKAFETLYNDDEVKRFLPYPLEKQAQTCKDWEDWIESLHQYVYPSEEPSMWVLADENDDMIGRIGLEYKEENKENGTPDGYYLGYAILPKWRKKGLAAKAASRLLKYCFEYWQLKEVYLLCSSENMASVKTALACGFTKMSSIEVPIQNSVFLQDIVEHCLNDCACVSTSLLFLFARKAL</sequence>
<comment type="caution">
    <text evidence="5">The sequence shown here is derived from an EMBL/GenBank/DDBJ whole genome shotgun (WGS) entry which is preliminary data.</text>
</comment>
<keyword evidence="6" id="KW-1185">Reference proteome</keyword>
<dbReference type="RefSeq" id="WP_118614204.1">
    <property type="nucleotide sequence ID" value="NZ_JAJEQN010000007.1"/>
</dbReference>
<proteinExistence type="inferred from homology"/>
<comment type="similarity">
    <text evidence="3">Belongs to the acetyltransferase family. RimJ subfamily.</text>
</comment>
<evidence type="ECO:0000259" key="4">
    <source>
        <dbReference type="PROSITE" id="PS51186"/>
    </source>
</evidence>
<keyword evidence="1" id="KW-0808">Transferase</keyword>
<organism evidence="5 6">
    <name type="scientific">Anthropogastromicrobium aceti</name>
    <dbReference type="NCBI Taxonomy" id="2981768"/>
    <lineage>
        <taxon>Bacteria</taxon>
        <taxon>Bacillati</taxon>
        <taxon>Bacillota</taxon>
        <taxon>Clostridia</taxon>
        <taxon>Lachnospirales</taxon>
        <taxon>Lachnospiraceae</taxon>
        <taxon>Anthropogastromicrobium</taxon>
    </lineage>
</organism>
<evidence type="ECO:0000256" key="2">
    <source>
        <dbReference type="ARBA" id="ARBA00023315"/>
    </source>
</evidence>
<dbReference type="PROSITE" id="PS51186">
    <property type="entry name" value="GNAT"/>
    <property type="match status" value="1"/>
</dbReference>
<dbReference type="CDD" id="cd04301">
    <property type="entry name" value="NAT_SF"/>
    <property type="match status" value="1"/>
</dbReference>
<dbReference type="PANTHER" id="PTHR43792">
    <property type="entry name" value="GNAT FAMILY, PUTATIVE (AFU_ORTHOLOGUE AFUA_3G00765)-RELATED-RELATED"/>
    <property type="match status" value="1"/>
</dbReference>
<dbReference type="GO" id="GO:0016747">
    <property type="term" value="F:acyltransferase activity, transferring groups other than amino-acyl groups"/>
    <property type="evidence" value="ECO:0007669"/>
    <property type="project" value="InterPro"/>
</dbReference>